<dbReference type="PANTHER" id="PTHR32089:SF114">
    <property type="entry name" value="METHYL-ACCEPTING CHEMOTAXIS PROTEIN MCPB"/>
    <property type="match status" value="1"/>
</dbReference>
<feature type="transmembrane region" description="Helical" evidence="11">
    <location>
        <begin position="20"/>
        <end position="42"/>
    </location>
</feature>
<dbReference type="Pfam" id="PF02743">
    <property type="entry name" value="dCache_1"/>
    <property type="match status" value="1"/>
</dbReference>
<organism evidence="14 15">
    <name type="scientific">Sporolactobacillus shoreicorticis</name>
    <dbReference type="NCBI Taxonomy" id="1923877"/>
    <lineage>
        <taxon>Bacteria</taxon>
        <taxon>Bacillati</taxon>
        <taxon>Bacillota</taxon>
        <taxon>Bacilli</taxon>
        <taxon>Bacillales</taxon>
        <taxon>Sporolactobacillaceae</taxon>
        <taxon>Sporolactobacillus</taxon>
    </lineage>
</organism>
<evidence type="ECO:0000259" key="12">
    <source>
        <dbReference type="PROSITE" id="PS50111"/>
    </source>
</evidence>
<dbReference type="PANTHER" id="PTHR32089">
    <property type="entry name" value="METHYL-ACCEPTING CHEMOTAXIS PROTEIN MCPB"/>
    <property type="match status" value="1"/>
</dbReference>
<comment type="subcellular location">
    <subcellularLocation>
        <location evidence="1">Cell membrane</location>
        <topology evidence="1">Multi-pass membrane protein</topology>
    </subcellularLocation>
</comment>
<accession>A0ABW5S6X1</accession>
<name>A0ABW5S6X1_9BACL</name>
<gene>
    <name evidence="14" type="ORF">ACFSUE_11515</name>
</gene>
<dbReference type="Gene3D" id="1.10.287.950">
    <property type="entry name" value="Methyl-accepting chemotaxis protein"/>
    <property type="match status" value="1"/>
</dbReference>
<dbReference type="Proteomes" id="UP001597399">
    <property type="component" value="Unassembled WGS sequence"/>
</dbReference>
<evidence type="ECO:0000256" key="6">
    <source>
        <dbReference type="ARBA" id="ARBA00022989"/>
    </source>
</evidence>
<dbReference type="SMART" id="SM00304">
    <property type="entry name" value="HAMP"/>
    <property type="match status" value="1"/>
</dbReference>
<keyword evidence="15" id="KW-1185">Reference proteome</keyword>
<keyword evidence="8 10" id="KW-0807">Transducer</keyword>
<dbReference type="InterPro" id="IPR003660">
    <property type="entry name" value="HAMP_dom"/>
</dbReference>
<evidence type="ECO:0000256" key="1">
    <source>
        <dbReference type="ARBA" id="ARBA00004651"/>
    </source>
</evidence>
<evidence type="ECO:0000256" key="5">
    <source>
        <dbReference type="ARBA" id="ARBA00022692"/>
    </source>
</evidence>
<keyword evidence="5 11" id="KW-0812">Transmembrane</keyword>
<keyword evidence="2" id="KW-1003">Cell membrane</keyword>
<proteinExistence type="inferred from homology"/>
<comment type="similarity">
    <text evidence="9">Belongs to the methyl-accepting chemotaxis (MCP) protein family.</text>
</comment>
<keyword evidence="6 11" id="KW-1133">Transmembrane helix</keyword>
<dbReference type="Pfam" id="PF00672">
    <property type="entry name" value="HAMP"/>
    <property type="match status" value="1"/>
</dbReference>
<keyword evidence="4" id="KW-0145">Chemotaxis</keyword>
<dbReference type="SUPFAM" id="SSF58104">
    <property type="entry name" value="Methyl-accepting chemotaxis protein (MCP) signaling domain"/>
    <property type="match status" value="1"/>
</dbReference>
<evidence type="ECO:0000313" key="15">
    <source>
        <dbReference type="Proteomes" id="UP001597399"/>
    </source>
</evidence>
<feature type="transmembrane region" description="Helical" evidence="11">
    <location>
        <begin position="285"/>
        <end position="312"/>
    </location>
</feature>
<comment type="caution">
    <text evidence="14">The sequence shown here is derived from an EMBL/GenBank/DDBJ whole genome shotgun (WGS) entry which is preliminary data.</text>
</comment>
<sequence length="669" mass="72682">MSKKKKRFQFHFVKMNLRRVLITAAVCFTIIPATIVGTFSFINAKNAVTAQMEDSAENSVTLLNQNITQMVDKEKIRLDYLASHVSTARMTNGENREILNTLLSQQQSDSGLAQAYVGDKKGHYVYTPQSLIKPNNYNPALRPWFKSAMANPHHIVVNEPYQSELVKDYVVSLSETTTDGKGVVGLDLKLDDVQKIANKVNIGQKGYAFIISRDGKIVAHPNLKPGVKVPDEQLLKHVKQSSHGAFHSVYKGVRKQDVYVTNENTGWILVGSLLQSEVEANTNGILWNSIIVGGITAVIAALIALAAVMWIIRPIKNLIGVAKKVADKDLTDYANTDGFEEFKHLGIGFNQMIDSLSDVLSHVDEKAAALASSSEELTASTEENKATSDEVAHSIQEIAAGAQDQNKKVEASKQNVTAIYKEIENISTKAGTLRDKSDAAMDTVNSGKISLNQVTGQIKNIRSTNKLVTGELNDLVEKMELISYTNSLINDIAAQTHLLSLNAAIEAARAGEHGKGFSVVAAEIQKLANQSSDSSKKIAEIEESILQKVRELAQSMKTGTEQVDQGIIVADEATQTFTTIEETVTSVSEATKEVNRSVQMISGATGEIVERIDDIAHLSETASGLTENVSAAAEQQSASMEEVANNATSLSSLADELRQIAAQFVINKK</sequence>
<dbReference type="PROSITE" id="PS50111">
    <property type="entry name" value="CHEMOTAXIS_TRANSDUC_2"/>
    <property type="match status" value="1"/>
</dbReference>
<evidence type="ECO:0000256" key="8">
    <source>
        <dbReference type="ARBA" id="ARBA00023224"/>
    </source>
</evidence>
<dbReference type="CDD" id="cd18773">
    <property type="entry name" value="PDC1_HK_sensor"/>
    <property type="match status" value="1"/>
</dbReference>
<evidence type="ECO:0000313" key="14">
    <source>
        <dbReference type="EMBL" id="MFD2694250.1"/>
    </source>
</evidence>
<protein>
    <submittedName>
        <fullName evidence="14">Methyl-accepting chemotaxis protein</fullName>
    </submittedName>
</protein>
<dbReference type="Gene3D" id="3.30.450.20">
    <property type="entry name" value="PAS domain"/>
    <property type="match status" value="2"/>
</dbReference>
<dbReference type="SMART" id="SM00283">
    <property type="entry name" value="MA"/>
    <property type="match status" value="1"/>
</dbReference>
<evidence type="ECO:0000256" key="9">
    <source>
        <dbReference type="ARBA" id="ARBA00029447"/>
    </source>
</evidence>
<evidence type="ECO:0000256" key="2">
    <source>
        <dbReference type="ARBA" id="ARBA00022475"/>
    </source>
</evidence>
<dbReference type="CDD" id="cd12912">
    <property type="entry name" value="PDC2_MCP_like"/>
    <property type="match status" value="1"/>
</dbReference>
<evidence type="ECO:0000256" key="3">
    <source>
        <dbReference type="ARBA" id="ARBA00022481"/>
    </source>
</evidence>
<dbReference type="CDD" id="cd06225">
    <property type="entry name" value="HAMP"/>
    <property type="match status" value="1"/>
</dbReference>
<dbReference type="Pfam" id="PF00015">
    <property type="entry name" value="MCPsignal"/>
    <property type="match status" value="1"/>
</dbReference>
<dbReference type="EMBL" id="JBHUMQ010000026">
    <property type="protein sequence ID" value="MFD2694250.1"/>
    <property type="molecule type" value="Genomic_DNA"/>
</dbReference>
<feature type="domain" description="Methyl-accepting transducer" evidence="12">
    <location>
        <begin position="380"/>
        <end position="616"/>
    </location>
</feature>
<dbReference type="RefSeq" id="WP_253057802.1">
    <property type="nucleotide sequence ID" value="NZ_JAMXWM010000001.1"/>
</dbReference>
<dbReference type="InterPro" id="IPR004089">
    <property type="entry name" value="MCPsignal_dom"/>
</dbReference>
<reference evidence="15" key="1">
    <citation type="journal article" date="2019" name="Int. J. Syst. Evol. Microbiol.">
        <title>The Global Catalogue of Microorganisms (GCM) 10K type strain sequencing project: providing services to taxonomists for standard genome sequencing and annotation.</title>
        <authorList>
            <consortium name="The Broad Institute Genomics Platform"/>
            <consortium name="The Broad Institute Genome Sequencing Center for Infectious Disease"/>
            <person name="Wu L."/>
            <person name="Ma J."/>
        </authorList>
    </citation>
    <scope>NUCLEOTIDE SEQUENCE [LARGE SCALE GENOMIC DNA]</scope>
    <source>
        <strain evidence="15">TISTR 2466</strain>
    </source>
</reference>
<evidence type="ECO:0000259" key="13">
    <source>
        <dbReference type="PROSITE" id="PS50885"/>
    </source>
</evidence>
<evidence type="ECO:0000256" key="11">
    <source>
        <dbReference type="SAM" id="Phobius"/>
    </source>
</evidence>
<keyword evidence="7 11" id="KW-0472">Membrane</keyword>
<keyword evidence="3" id="KW-0488">Methylation</keyword>
<evidence type="ECO:0000256" key="4">
    <source>
        <dbReference type="ARBA" id="ARBA00022500"/>
    </source>
</evidence>
<dbReference type="InterPro" id="IPR029151">
    <property type="entry name" value="Sensor-like_sf"/>
</dbReference>
<evidence type="ECO:0000256" key="7">
    <source>
        <dbReference type="ARBA" id="ARBA00023136"/>
    </source>
</evidence>
<dbReference type="InterPro" id="IPR033479">
    <property type="entry name" value="dCache_1"/>
</dbReference>
<feature type="domain" description="HAMP" evidence="13">
    <location>
        <begin position="309"/>
        <end position="361"/>
    </location>
</feature>
<dbReference type="SUPFAM" id="SSF103190">
    <property type="entry name" value="Sensory domain-like"/>
    <property type="match status" value="1"/>
</dbReference>
<dbReference type="PROSITE" id="PS50885">
    <property type="entry name" value="HAMP"/>
    <property type="match status" value="1"/>
</dbReference>
<evidence type="ECO:0000256" key="10">
    <source>
        <dbReference type="PROSITE-ProRule" id="PRU00284"/>
    </source>
</evidence>